<dbReference type="InterPro" id="IPR006140">
    <property type="entry name" value="D-isomer_DH_NAD-bd"/>
</dbReference>
<evidence type="ECO:0000313" key="8">
    <source>
        <dbReference type="Proteomes" id="UP000265692"/>
    </source>
</evidence>
<dbReference type="InterPro" id="IPR006139">
    <property type="entry name" value="D-isomer_2_OHA_DH_cat_dom"/>
</dbReference>
<dbReference type="InterPro" id="IPR029753">
    <property type="entry name" value="D-isomer_DH_CS"/>
</dbReference>
<sequence length="335" mass="37221">MKVLVIGNEERYKKYMPNTDCANQATIVFCPIGTTDDELIEKGGDAQILLVDAIAPVSKYLIEHLPNLLLIHSEGVAYNAIDIQAAKERGIYVCNNKGMNAGAVAEQTILLMLGLLRKAIVGDRKVREGYQIETKEKAMVEGIVELADCKIGLIGFGDIAQATAKRLYPFECELYYYSRTRQRKEVENALHVTYLELEDLAATCDIISIHVPVTEETTNMINREFLNKMKKTALIVNTARGEIIDNEAMRDALINGDIGGAGFDTVYPEPTTKDNPIVDLPPEVADKVLFSPHIGGITRSTFIRAHQNIWSNVEAVIHDQRPNYVVNGVLKMKKS</sequence>
<accession>A0A396S8C8</accession>
<evidence type="ECO:0000259" key="5">
    <source>
        <dbReference type="Pfam" id="PF00389"/>
    </source>
</evidence>
<organism evidence="7 8">
    <name type="scientific">Ureibacillus yapensis</name>
    <dbReference type="NCBI Taxonomy" id="2304605"/>
    <lineage>
        <taxon>Bacteria</taxon>
        <taxon>Bacillati</taxon>
        <taxon>Bacillota</taxon>
        <taxon>Bacilli</taxon>
        <taxon>Bacillales</taxon>
        <taxon>Caryophanaceae</taxon>
        <taxon>Ureibacillus</taxon>
    </lineage>
</organism>
<dbReference type="RefSeq" id="WP_118876955.1">
    <property type="nucleotide sequence ID" value="NZ_QWEI01000008.1"/>
</dbReference>
<keyword evidence="3" id="KW-0520">NAD</keyword>
<feature type="domain" description="D-isomer specific 2-hydroxyacid dehydrogenase NAD-binding" evidence="6">
    <location>
        <begin position="110"/>
        <end position="295"/>
    </location>
</feature>
<reference evidence="7 8" key="1">
    <citation type="submission" date="2018-08" db="EMBL/GenBank/DDBJ databases">
        <title>Lysinibacillus sp. YLB-03 draft genome sequence.</title>
        <authorList>
            <person name="Yu L."/>
        </authorList>
    </citation>
    <scope>NUCLEOTIDE SEQUENCE [LARGE SCALE GENOMIC DNA]</scope>
    <source>
        <strain evidence="7 8">YLB-03</strain>
    </source>
</reference>
<dbReference type="Pfam" id="PF00389">
    <property type="entry name" value="2-Hacid_dh"/>
    <property type="match status" value="1"/>
</dbReference>
<gene>
    <name evidence="7" type="ORF">D1B33_13640</name>
</gene>
<dbReference type="InterPro" id="IPR036291">
    <property type="entry name" value="NAD(P)-bd_dom_sf"/>
</dbReference>
<dbReference type="Gene3D" id="3.40.50.720">
    <property type="entry name" value="NAD(P)-binding Rossmann-like Domain"/>
    <property type="match status" value="2"/>
</dbReference>
<comment type="similarity">
    <text evidence="1 4">Belongs to the D-isomer specific 2-hydroxyacid dehydrogenase family.</text>
</comment>
<dbReference type="GO" id="GO:0016618">
    <property type="term" value="F:hydroxypyruvate reductase [NAD(P)H] activity"/>
    <property type="evidence" value="ECO:0007669"/>
    <property type="project" value="TreeGrafter"/>
</dbReference>
<evidence type="ECO:0000256" key="1">
    <source>
        <dbReference type="ARBA" id="ARBA00005854"/>
    </source>
</evidence>
<evidence type="ECO:0000313" key="7">
    <source>
        <dbReference type="EMBL" id="RHW34688.1"/>
    </source>
</evidence>
<dbReference type="InterPro" id="IPR050223">
    <property type="entry name" value="D-isomer_2-hydroxyacid_DH"/>
</dbReference>
<feature type="domain" description="D-isomer specific 2-hydroxyacid dehydrogenase catalytic" evidence="5">
    <location>
        <begin position="24"/>
        <end position="327"/>
    </location>
</feature>
<dbReference type="Proteomes" id="UP000265692">
    <property type="component" value="Unassembled WGS sequence"/>
</dbReference>
<dbReference type="PROSITE" id="PS00671">
    <property type="entry name" value="D_2_HYDROXYACID_DH_3"/>
    <property type="match status" value="1"/>
</dbReference>
<comment type="caution">
    <text evidence="7">The sequence shown here is derived from an EMBL/GenBank/DDBJ whole genome shotgun (WGS) entry which is preliminary data.</text>
</comment>
<dbReference type="Pfam" id="PF02826">
    <property type="entry name" value="2-Hacid_dh_C"/>
    <property type="match status" value="1"/>
</dbReference>
<dbReference type="PANTHER" id="PTHR10996">
    <property type="entry name" value="2-HYDROXYACID DEHYDROGENASE-RELATED"/>
    <property type="match status" value="1"/>
</dbReference>
<dbReference type="EMBL" id="QWEI01000008">
    <property type="protein sequence ID" value="RHW34688.1"/>
    <property type="molecule type" value="Genomic_DNA"/>
</dbReference>
<dbReference type="SUPFAM" id="SSF52283">
    <property type="entry name" value="Formate/glycerate dehydrogenase catalytic domain-like"/>
    <property type="match status" value="1"/>
</dbReference>
<dbReference type="PANTHER" id="PTHR10996:SF178">
    <property type="entry name" value="2-HYDROXYACID DEHYDROGENASE YGL185C-RELATED"/>
    <property type="match status" value="1"/>
</dbReference>
<dbReference type="GO" id="GO:0030267">
    <property type="term" value="F:glyoxylate reductase (NADPH) activity"/>
    <property type="evidence" value="ECO:0007669"/>
    <property type="project" value="TreeGrafter"/>
</dbReference>
<evidence type="ECO:0000256" key="2">
    <source>
        <dbReference type="ARBA" id="ARBA00023002"/>
    </source>
</evidence>
<dbReference type="GO" id="GO:0051287">
    <property type="term" value="F:NAD binding"/>
    <property type="evidence" value="ECO:0007669"/>
    <property type="project" value="InterPro"/>
</dbReference>
<dbReference type="OrthoDB" id="9805416at2"/>
<keyword evidence="8" id="KW-1185">Reference proteome</keyword>
<keyword evidence="2 4" id="KW-0560">Oxidoreductase</keyword>
<dbReference type="AlphaFoldDB" id="A0A396S8C8"/>
<name>A0A396S8C8_9BACL</name>
<evidence type="ECO:0000256" key="4">
    <source>
        <dbReference type="RuleBase" id="RU003719"/>
    </source>
</evidence>
<dbReference type="SUPFAM" id="SSF51735">
    <property type="entry name" value="NAD(P)-binding Rossmann-fold domains"/>
    <property type="match status" value="1"/>
</dbReference>
<dbReference type="GO" id="GO:0005829">
    <property type="term" value="C:cytosol"/>
    <property type="evidence" value="ECO:0007669"/>
    <property type="project" value="TreeGrafter"/>
</dbReference>
<evidence type="ECO:0000256" key="3">
    <source>
        <dbReference type="ARBA" id="ARBA00023027"/>
    </source>
</evidence>
<protein>
    <submittedName>
        <fullName evidence="7">Hydroxyacid dehydrogenase</fullName>
    </submittedName>
</protein>
<proteinExistence type="inferred from homology"/>
<evidence type="ECO:0000259" key="6">
    <source>
        <dbReference type="Pfam" id="PF02826"/>
    </source>
</evidence>